<dbReference type="PANTHER" id="PTHR33121:SF70">
    <property type="entry name" value="SIGNALING PROTEIN YKOW"/>
    <property type="match status" value="1"/>
</dbReference>
<dbReference type="PANTHER" id="PTHR33121">
    <property type="entry name" value="CYCLIC DI-GMP PHOSPHODIESTERASE PDEF"/>
    <property type="match status" value="1"/>
</dbReference>
<feature type="domain" description="EAL" evidence="2">
    <location>
        <begin position="389"/>
        <end position="643"/>
    </location>
</feature>
<dbReference type="SMART" id="SM00052">
    <property type="entry name" value="EAL"/>
    <property type="match status" value="1"/>
</dbReference>
<feature type="transmembrane region" description="Helical" evidence="1">
    <location>
        <begin position="54"/>
        <end position="75"/>
    </location>
</feature>
<dbReference type="EMBL" id="FOIL01000004">
    <property type="protein sequence ID" value="SET04858.1"/>
    <property type="molecule type" value="Genomic_DNA"/>
</dbReference>
<feature type="transmembrane region" description="Helical" evidence="1">
    <location>
        <begin position="134"/>
        <end position="150"/>
    </location>
</feature>
<protein>
    <submittedName>
        <fullName evidence="3">EAL domain, c-di-GMP-specific phosphodiesterase class I (Or its enzymatically inactive variant)</fullName>
    </submittedName>
</protein>
<dbReference type="GO" id="GO:0071111">
    <property type="term" value="F:cyclic-guanylate-specific phosphodiesterase activity"/>
    <property type="evidence" value="ECO:0007669"/>
    <property type="project" value="InterPro"/>
</dbReference>
<evidence type="ECO:0000259" key="2">
    <source>
        <dbReference type="PROSITE" id="PS50883"/>
    </source>
</evidence>
<accession>A0A1I0BDK0</accession>
<dbReference type="STRING" id="1526.SAMN02910262_00371"/>
<sequence length="645" mass="73521">MFFKIEEEMQKNPLYYADEINRINLRAVSLMPLIGIPASVFNILAHMIMTRQTYAQQSGIILLVYYCAVLIISRAASLVKYTGGTTLIYLVQAPVYLITILSGTVLDPNYQAITFLLYIIALPPFVLDRPGKAISVMSLWSLLFIGLSWYCKEEPVFRADFLHIMQAYFLSLGAQIIILDSRFKMIRNHLEMIRYSETDELTGLLNRRFFLMNVSKLIMARKASFIGPEICEVGERDGIPASEATGEAGGHKVRPVNPSPLVIAAFDISQMRSYNEQNGYHEGNQLLIEVGKRLSEEFPGCLTARFEEDHYYVFAHQNMVELAIDHLREHPVLGVSGHPIVITIGMYRIAENDSVTVACDRAALAQQSATKAQPVRVYDEKLRTEHELTQHLLNRFHEAMAAGEFEVYYQPIVDSRTGEIVCAEALVRWRNPERGLISPAVIIPLLEDNGFITELDLYVVRRVAEEMLVGDRIGFPKNPVSVNLSRMDFTAKDMPQEITAILDSMNIPHNRIMIEVTESAFAIANARIRESLIRFRRLGFKVWMDDFGSGYSSLNLLREFNFDTVKFDMQFVRNLADEEKSRTILKHLIELVEALGIVTLVEGIETEEQKEMISEMGARLMQGYIFGRPIPFDEVREKYRKEESE</sequence>
<evidence type="ECO:0000313" key="3">
    <source>
        <dbReference type="EMBL" id="SET04858.1"/>
    </source>
</evidence>
<keyword evidence="4" id="KW-1185">Reference proteome</keyword>
<keyword evidence="1" id="KW-0812">Transmembrane</keyword>
<reference evidence="3 4" key="1">
    <citation type="submission" date="2016-10" db="EMBL/GenBank/DDBJ databases">
        <authorList>
            <person name="de Groot N.N."/>
        </authorList>
    </citation>
    <scope>NUCLEOTIDE SEQUENCE [LARGE SCALE GENOMIC DNA]</scope>
    <source>
        <strain evidence="3 4">KH1P1</strain>
    </source>
</reference>
<keyword evidence="1" id="KW-0472">Membrane</keyword>
<dbReference type="InterPro" id="IPR050706">
    <property type="entry name" value="Cyclic-di-GMP_PDE-like"/>
</dbReference>
<dbReference type="SUPFAM" id="SSF141868">
    <property type="entry name" value="EAL domain-like"/>
    <property type="match status" value="1"/>
</dbReference>
<dbReference type="eggNOG" id="COG2200">
    <property type="taxonomic scope" value="Bacteria"/>
</dbReference>
<dbReference type="InterPro" id="IPR043128">
    <property type="entry name" value="Rev_trsase/Diguanyl_cyclase"/>
</dbReference>
<feature type="transmembrane region" description="Helical" evidence="1">
    <location>
        <begin position="110"/>
        <end position="127"/>
    </location>
</feature>
<dbReference type="Gene3D" id="3.30.70.270">
    <property type="match status" value="1"/>
</dbReference>
<proteinExistence type="predicted"/>
<dbReference type="InterPro" id="IPR001633">
    <property type="entry name" value="EAL_dom"/>
</dbReference>
<evidence type="ECO:0000313" key="4">
    <source>
        <dbReference type="Proteomes" id="UP000199820"/>
    </source>
</evidence>
<dbReference type="SUPFAM" id="SSF55073">
    <property type="entry name" value="Nucleotide cyclase"/>
    <property type="match status" value="1"/>
</dbReference>
<feature type="transmembrane region" description="Helical" evidence="1">
    <location>
        <begin position="87"/>
        <end position="104"/>
    </location>
</feature>
<organism evidence="3 4">
    <name type="scientific">[Clostridium] aminophilum</name>
    <dbReference type="NCBI Taxonomy" id="1526"/>
    <lineage>
        <taxon>Bacteria</taxon>
        <taxon>Bacillati</taxon>
        <taxon>Bacillota</taxon>
        <taxon>Clostridia</taxon>
        <taxon>Lachnospirales</taxon>
        <taxon>Lachnospiraceae</taxon>
    </lineage>
</organism>
<name>A0A1I0BDK0_9FIRM</name>
<dbReference type="Gene3D" id="3.20.20.450">
    <property type="entry name" value="EAL domain"/>
    <property type="match status" value="1"/>
</dbReference>
<dbReference type="RefSeq" id="WP_074648392.1">
    <property type="nucleotide sequence ID" value="NZ_FOIL01000004.1"/>
</dbReference>
<dbReference type="InterPro" id="IPR035919">
    <property type="entry name" value="EAL_sf"/>
</dbReference>
<dbReference type="InterPro" id="IPR029787">
    <property type="entry name" value="Nucleotide_cyclase"/>
</dbReference>
<evidence type="ECO:0000256" key="1">
    <source>
        <dbReference type="SAM" id="Phobius"/>
    </source>
</evidence>
<dbReference type="PROSITE" id="PS50883">
    <property type="entry name" value="EAL"/>
    <property type="match status" value="1"/>
</dbReference>
<feature type="transmembrane region" description="Helical" evidence="1">
    <location>
        <begin position="30"/>
        <end position="48"/>
    </location>
</feature>
<dbReference type="Proteomes" id="UP000199820">
    <property type="component" value="Unassembled WGS sequence"/>
</dbReference>
<dbReference type="AlphaFoldDB" id="A0A1I0BDK0"/>
<dbReference type="CDD" id="cd01948">
    <property type="entry name" value="EAL"/>
    <property type="match status" value="1"/>
</dbReference>
<gene>
    <name evidence="3" type="ORF">SAMN04487771_10047</name>
</gene>
<keyword evidence="1" id="KW-1133">Transmembrane helix</keyword>
<dbReference type="Pfam" id="PF00563">
    <property type="entry name" value="EAL"/>
    <property type="match status" value="1"/>
</dbReference>